<proteinExistence type="predicted"/>
<evidence type="ECO:0000313" key="1">
    <source>
        <dbReference type="EMBL" id="CUN35503.1"/>
    </source>
</evidence>
<organism evidence="1 2">
    <name type="scientific">Blautia obeum</name>
    <dbReference type="NCBI Taxonomy" id="40520"/>
    <lineage>
        <taxon>Bacteria</taxon>
        <taxon>Bacillati</taxon>
        <taxon>Bacillota</taxon>
        <taxon>Clostridia</taxon>
        <taxon>Lachnospirales</taxon>
        <taxon>Lachnospiraceae</taxon>
        <taxon>Blautia</taxon>
    </lineage>
</organism>
<reference evidence="1 2" key="1">
    <citation type="submission" date="2015-09" db="EMBL/GenBank/DDBJ databases">
        <authorList>
            <consortium name="Pathogen Informatics"/>
        </authorList>
    </citation>
    <scope>NUCLEOTIDE SEQUENCE [LARGE SCALE GENOMIC DNA]</scope>
    <source>
        <strain evidence="1 2">2789STDY5608838</strain>
    </source>
</reference>
<dbReference type="Proteomes" id="UP000095447">
    <property type="component" value="Unassembled WGS sequence"/>
</dbReference>
<dbReference type="RefSeq" id="WP_015524527.1">
    <property type="nucleotide sequence ID" value="NZ_CYZA01000001.1"/>
</dbReference>
<gene>
    <name evidence="1" type="ORF">ERS852395_00006</name>
</gene>
<evidence type="ECO:0000313" key="2">
    <source>
        <dbReference type="Proteomes" id="UP000095447"/>
    </source>
</evidence>
<sequence length="165" mass="18988">MVFSKAKLFKNNQSSHGTVCVVPYNDNIEYYTFLKQQREVGNKQIIITSDIMINIIRKVCLERKFHIYKIVLAEEDSEIEYELDKLITQVQNNAAYFGDLIEKIQFLSEQSSIDLARVYMKGHFSNGFTPNLYVQANGILGVNSESFDELTQEISTVVERCLAGW</sequence>
<dbReference type="AlphaFoldDB" id="A0A173W7S8"/>
<accession>A0A173W7S8</accession>
<name>A0A173W7S8_9FIRM</name>
<protein>
    <submittedName>
        <fullName evidence="1">Uncharacterized protein</fullName>
    </submittedName>
</protein>
<dbReference type="EMBL" id="CYZA01000001">
    <property type="protein sequence ID" value="CUN35503.1"/>
    <property type="molecule type" value="Genomic_DNA"/>
</dbReference>